<dbReference type="HOGENOM" id="CLU_003827_7_0_4"/>
<dbReference type="PRINTS" id="PR00410">
    <property type="entry name" value="PHEHYDRXLASE"/>
</dbReference>
<dbReference type="PROSITE" id="PS51384">
    <property type="entry name" value="FAD_FR"/>
    <property type="match status" value="1"/>
</dbReference>
<dbReference type="Proteomes" id="UP000006798">
    <property type="component" value="Plasmid pBB1"/>
</dbReference>
<dbReference type="Pfam" id="PF00970">
    <property type="entry name" value="FAD_binding_6"/>
    <property type="match status" value="1"/>
</dbReference>
<dbReference type="PROSITE" id="PS51085">
    <property type="entry name" value="2FE2S_FER_2"/>
    <property type="match status" value="1"/>
</dbReference>
<dbReference type="AlphaFoldDB" id="F8GVL2"/>
<comment type="cofactor">
    <cofactor evidence="1">
        <name>FAD</name>
        <dbReference type="ChEBI" id="CHEBI:57692"/>
    </cofactor>
</comment>
<evidence type="ECO:0000313" key="6">
    <source>
        <dbReference type="Proteomes" id="UP000006798"/>
    </source>
</evidence>
<dbReference type="Gene3D" id="3.40.50.80">
    <property type="entry name" value="Nucleotide-binding domain of ferredoxin-NADP reductase (FNR) module"/>
    <property type="match status" value="1"/>
</dbReference>
<dbReference type="Pfam" id="PF00175">
    <property type="entry name" value="NAD_binding_1"/>
    <property type="match status" value="1"/>
</dbReference>
<dbReference type="RefSeq" id="WP_013959664.1">
    <property type="nucleotide sequence ID" value="NC_015727.1"/>
</dbReference>
<dbReference type="Pfam" id="PF00111">
    <property type="entry name" value="Fer2"/>
    <property type="match status" value="1"/>
</dbReference>
<feature type="domain" description="2Fe-2S ferredoxin-type" evidence="3">
    <location>
        <begin position="3"/>
        <end position="93"/>
    </location>
</feature>
<dbReference type="PANTHER" id="PTHR47354">
    <property type="entry name" value="NADH OXIDOREDUCTASE HCR"/>
    <property type="match status" value="1"/>
</dbReference>
<dbReference type="InterPro" id="IPR008333">
    <property type="entry name" value="Cbr1-like_FAD-bd_dom"/>
</dbReference>
<evidence type="ECO:0000256" key="1">
    <source>
        <dbReference type="ARBA" id="ARBA00001974"/>
    </source>
</evidence>
<evidence type="ECO:0000259" key="4">
    <source>
        <dbReference type="PROSITE" id="PS51384"/>
    </source>
</evidence>
<feature type="domain" description="FAD-binding FR-type" evidence="4">
    <location>
        <begin position="101"/>
        <end position="199"/>
    </location>
</feature>
<dbReference type="GO" id="GO:0004497">
    <property type="term" value="F:monooxygenase activity"/>
    <property type="evidence" value="ECO:0007669"/>
    <property type="project" value="UniProtKB-KW"/>
</dbReference>
<name>F8GVL2_CUPNN</name>
<dbReference type="SUPFAM" id="SSF52343">
    <property type="entry name" value="Ferredoxin reductase-like, C-terminal NADP-linked domain"/>
    <property type="match status" value="1"/>
</dbReference>
<keyword evidence="5" id="KW-0560">Oxidoreductase</keyword>
<dbReference type="InterPro" id="IPR006058">
    <property type="entry name" value="2Fe2S_fd_BS"/>
</dbReference>
<evidence type="ECO:0000256" key="2">
    <source>
        <dbReference type="ARBA" id="ARBA00022714"/>
    </source>
</evidence>
<protein>
    <submittedName>
        <fullName evidence="5">Toluene-4-monooxygenase electron transfer protein TmoF</fullName>
        <ecNumber evidence="5">1.18.1.3</ecNumber>
    </submittedName>
</protein>
<dbReference type="InterPro" id="IPR017938">
    <property type="entry name" value="Riboflavin_synthase-like_b-brl"/>
</dbReference>
<keyword evidence="5" id="KW-0614">Plasmid</keyword>
<dbReference type="CDD" id="cd06190">
    <property type="entry name" value="T4MO_e_transfer_like"/>
    <property type="match status" value="1"/>
</dbReference>
<dbReference type="EMBL" id="CP002879">
    <property type="protein sequence ID" value="AEI82632.1"/>
    <property type="molecule type" value="Genomic_DNA"/>
</dbReference>
<dbReference type="InterPro" id="IPR001041">
    <property type="entry name" value="2Fe-2S_ferredoxin-type"/>
</dbReference>
<keyword evidence="5" id="KW-0503">Monooxygenase</keyword>
<dbReference type="GO" id="GO:0051537">
    <property type="term" value="F:2 iron, 2 sulfur cluster binding"/>
    <property type="evidence" value="ECO:0007669"/>
    <property type="project" value="UniProtKB-KW"/>
</dbReference>
<organism evidence="5 6">
    <name type="scientific">Cupriavidus necator (strain ATCC 43291 / DSM 13513 / CCUG 52238 / LMG 8453 / N-1)</name>
    <name type="common">Ralstonia eutropha</name>
    <dbReference type="NCBI Taxonomy" id="1042878"/>
    <lineage>
        <taxon>Bacteria</taxon>
        <taxon>Pseudomonadati</taxon>
        <taxon>Pseudomonadota</taxon>
        <taxon>Betaproteobacteria</taxon>
        <taxon>Burkholderiales</taxon>
        <taxon>Burkholderiaceae</taxon>
        <taxon>Cupriavidus</taxon>
    </lineage>
</organism>
<evidence type="ECO:0000313" key="5">
    <source>
        <dbReference type="EMBL" id="AEI82632.1"/>
    </source>
</evidence>
<keyword evidence="2" id="KW-0001">2Fe-2S</keyword>
<dbReference type="InterPro" id="IPR036010">
    <property type="entry name" value="2Fe-2S_ferredoxin-like_sf"/>
</dbReference>
<dbReference type="SUPFAM" id="SSF63380">
    <property type="entry name" value="Riboflavin synthase domain-like"/>
    <property type="match status" value="1"/>
</dbReference>
<sequence>MEHQVTIEGGEAFSVAANEDTLLRGALRAGVGFPHECSVGGCGACRFELVSGTMETLWLEAPGLAERDRRRGKRLACQSRPTSNCTIRVRCADSYRPIVDPNRWSAVLLNRRALTPDMSEFTLHVPDAAQFRPGQYALLYPPMAQGARAYSMSNLSNGDGLWQFIIRRVPGGASSNALFDIRVGERITLDGPYGHAFLRDENERDIICIAGGSGFAPMLSVARGALAQPGSRRVSFFYGARTQADLGASAELDEIAHERLDTTIVLSTPQVSSPWRGATGFVHEEVERAIARPLNRYEFYFAGPAPMVDAIQTLLMQKHQVPFAQVHFDRFL</sequence>
<dbReference type="EC" id="1.18.1.3" evidence="5"/>
<gene>
    <name evidence="5" type="primary">tmoF</name>
    <name evidence="5" type="ordered locus">CNE_BB1p12310</name>
</gene>
<dbReference type="PROSITE" id="PS00197">
    <property type="entry name" value="2FE2S_FER_1"/>
    <property type="match status" value="1"/>
</dbReference>
<keyword evidence="2" id="KW-0479">Metal-binding</keyword>
<dbReference type="Gene3D" id="3.10.20.30">
    <property type="match status" value="1"/>
</dbReference>
<evidence type="ECO:0000259" key="3">
    <source>
        <dbReference type="PROSITE" id="PS51085"/>
    </source>
</evidence>
<dbReference type="KEGG" id="cnc:CNE_BB1p12310"/>
<dbReference type="InterPro" id="IPR039261">
    <property type="entry name" value="FNR_nucleotide-bd"/>
</dbReference>
<accession>F8GVL2</accession>
<proteinExistence type="predicted"/>
<reference evidence="5 6" key="1">
    <citation type="journal article" date="2011" name="J. Bacteriol.">
        <title>Complete genome sequence of the type strain Cupriavidus necator N-1.</title>
        <authorList>
            <person name="Poehlein A."/>
            <person name="Kusian B."/>
            <person name="Friedrich B."/>
            <person name="Daniel R."/>
            <person name="Bowien B."/>
        </authorList>
    </citation>
    <scope>NUCLEOTIDE SEQUENCE [LARGE SCALE GENOMIC DNA]</scope>
    <source>
        <strain evidence="6">ATCC 43291 / DSM 13513 / CCUG 52238 / LMG 8453 / N-1</strain>
        <plasmid evidence="5 6">pBB1</plasmid>
    </source>
</reference>
<dbReference type="GO" id="GO:0008860">
    <property type="term" value="F:ferredoxin-NAD+ reductase activity"/>
    <property type="evidence" value="ECO:0007669"/>
    <property type="project" value="UniProtKB-EC"/>
</dbReference>
<keyword evidence="2" id="KW-0408">Iron</keyword>
<keyword evidence="2" id="KW-0411">Iron-sulfur</keyword>
<dbReference type="Gene3D" id="2.40.30.10">
    <property type="entry name" value="Translation factors"/>
    <property type="match status" value="1"/>
</dbReference>
<dbReference type="InterPro" id="IPR012675">
    <property type="entry name" value="Beta-grasp_dom_sf"/>
</dbReference>
<dbReference type="InterPro" id="IPR050415">
    <property type="entry name" value="MRET"/>
</dbReference>
<dbReference type="CDD" id="cd00207">
    <property type="entry name" value="fer2"/>
    <property type="match status" value="1"/>
</dbReference>
<dbReference type="SUPFAM" id="SSF54292">
    <property type="entry name" value="2Fe-2S ferredoxin-like"/>
    <property type="match status" value="1"/>
</dbReference>
<dbReference type="GeneID" id="34311870"/>
<geneLocation type="plasmid" evidence="5 6">
    <name>pBB1</name>
</geneLocation>
<dbReference type="InterPro" id="IPR001433">
    <property type="entry name" value="OxRdtase_FAD/NAD-bd"/>
</dbReference>
<dbReference type="PANTHER" id="PTHR47354:SF5">
    <property type="entry name" value="PROTEIN RFBI"/>
    <property type="match status" value="1"/>
</dbReference>
<dbReference type="InterPro" id="IPR017927">
    <property type="entry name" value="FAD-bd_FR_type"/>
</dbReference>